<feature type="region of interest" description="Disordered" evidence="4">
    <location>
        <begin position="1"/>
        <end position="47"/>
    </location>
</feature>
<evidence type="ECO:0000259" key="5">
    <source>
        <dbReference type="Pfam" id="PF01466"/>
    </source>
</evidence>
<dbReference type="Gene3D" id="3.30.710.10">
    <property type="entry name" value="Potassium Channel Kv1.1, Chain A"/>
    <property type="match status" value="1"/>
</dbReference>
<evidence type="ECO:0000313" key="8">
    <source>
        <dbReference type="Proteomes" id="UP000000226"/>
    </source>
</evidence>
<protein>
    <recommendedName>
        <fullName evidence="9">SKP1-like protein</fullName>
    </recommendedName>
</protein>
<feature type="compositionally biased region" description="Basic and acidic residues" evidence="4">
    <location>
        <begin position="26"/>
        <end position="47"/>
    </location>
</feature>
<dbReference type="GO" id="GO:0006511">
    <property type="term" value="P:ubiquitin-dependent protein catabolic process"/>
    <property type="evidence" value="ECO:0007669"/>
    <property type="project" value="InterPro"/>
</dbReference>
<keyword evidence="3" id="KW-0833">Ubl conjugation pathway</keyword>
<comment type="similarity">
    <text evidence="2">Belongs to the SKP1 family.</text>
</comment>
<evidence type="ECO:0008006" key="9">
    <source>
        <dbReference type="Google" id="ProtNLM"/>
    </source>
</evidence>
<dbReference type="SMR" id="V7AVW1"/>
<dbReference type="SUPFAM" id="SSF81382">
    <property type="entry name" value="Skp1 dimerisation domain-like"/>
    <property type="match status" value="1"/>
</dbReference>
<dbReference type="InterPro" id="IPR016073">
    <property type="entry name" value="Skp1_comp_POZ"/>
</dbReference>
<comment type="pathway">
    <text evidence="1">Protein modification; protein ubiquitination.</text>
</comment>
<evidence type="ECO:0000313" key="7">
    <source>
        <dbReference type="EMBL" id="ESW09704.1"/>
    </source>
</evidence>
<evidence type="ECO:0000259" key="6">
    <source>
        <dbReference type="Pfam" id="PF03931"/>
    </source>
</evidence>
<dbReference type="eggNOG" id="KOG1724">
    <property type="taxonomic scope" value="Eukaryota"/>
</dbReference>
<sequence length="216" mass="24300">MAEKTELSKTEMAEKNESSTTATVKSAEELETHKMSKGEASEPPIEELKKLTIMKEEEEEPTVKLKTSEGIIYYVEASVVKEMETVQSVIDATGASPGVTIPLQNLTSCELGRILEFRAKRSRVGSNPIALRKFDEKFMAKLTPDQMKELYLTANYLNMSHLMDVISRAIANFIKHKSAEFARDFFGVVSDYTPEEEAAYRQANAWAFKNLDKESV</sequence>
<dbReference type="Gramene" id="ESW09704">
    <property type="protein sequence ID" value="ESW09704"/>
    <property type="gene ID" value="PHAVU_009G149300g"/>
</dbReference>
<dbReference type="AlphaFoldDB" id="V7AVW1"/>
<dbReference type="Pfam" id="PF01466">
    <property type="entry name" value="Skp1"/>
    <property type="match status" value="1"/>
</dbReference>
<gene>
    <name evidence="7" type="ORF">PHAVU_009G149300g</name>
</gene>
<keyword evidence="8" id="KW-1185">Reference proteome</keyword>
<dbReference type="GO" id="GO:0009867">
    <property type="term" value="P:jasmonic acid mediated signaling pathway"/>
    <property type="evidence" value="ECO:0007669"/>
    <property type="project" value="UniProtKB-ARBA"/>
</dbReference>
<feature type="domain" description="SKP1 component POZ" evidence="6">
    <location>
        <begin position="62"/>
        <end position="120"/>
    </location>
</feature>
<accession>V7AVW1</accession>
<dbReference type="OrthoDB" id="2342932at2759"/>
<feature type="compositionally biased region" description="Basic and acidic residues" evidence="4">
    <location>
        <begin position="1"/>
        <end position="17"/>
    </location>
</feature>
<reference evidence="8" key="1">
    <citation type="journal article" date="2014" name="Nat. Genet.">
        <title>A reference genome for common bean and genome-wide analysis of dual domestications.</title>
        <authorList>
            <person name="Schmutz J."/>
            <person name="McClean P.E."/>
            <person name="Mamidi S."/>
            <person name="Wu G.A."/>
            <person name="Cannon S.B."/>
            <person name="Grimwood J."/>
            <person name="Jenkins J."/>
            <person name="Shu S."/>
            <person name="Song Q."/>
            <person name="Chavarro C."/>
            <person name="Torres-Torres M."/>
            <person name="Geffroy V."/>
            <person name="Moghaddam S.M."/>
            <person name="Gao D."/>
            <person name="Abernathy B."/>
            <person name="Barry K."/>
            <person name="Blair M."/>
            <person name="Brick M.A."/>
            <person name="Chovatia M."/>
            <person name="Gepts P."/>
            <person name="Goodstein D.M."/>
            <person name="Gonzales M."/>
            <person name="Hellsten U."/>
            <person name="Hyten D.L."/>
            <person name="Jia G."/>
            <person name="Kelly J.D."/>
            <person name="Kudrna D."/>
            <person name="Lee R."/>
            <person name="Richard M.M."/>
            <person name="Miklas P.N."/>
            <person name="Osorno J.M."/>
            <person name="Rodrigues J."/>
            <person name="Thareau V."/>
            <person name="Urrea C.A."/>
            <person name="Wang M."/>
            <person name="Yu Y."/>
            <person name="Zhang M."/>
            <person name="Wing R.A."/>
            <person name="Cregan P.B."/>
            <person name="Rokhsar D.S."/>
            <person name="Jackson S.A."/>
        </authorList>
    </citation>
    <scope>NUCLEOTIDE SEQUENCE [LARGE SCALE GENOMIC DNA]</scope>
    <source>
        <strain evidence="8">cv. G19833</strain>
    </source>
</reference>
<name>V7AVW1_PHAVU</name>
<dbReference type="GO" id="GO:0016567">
    <property type="term" value="P:protein ubiquitination"/>
    <property type="evidence" value="ECO:0007669"/>
    <property type="project" value="UniProtKB-UniPathway"/>
</dbReference>
<dbReference type="Pfam" id="PF03931">
    <property type="entry name" value="Skp1_POZ"/>
    <property type="match status" value="1"/>
</dbReference>
<dbReference type="PANTHER" id="PTHR11165">
    <property type="entry name" value="SKP1"/>
    <property type="match status" value="1"/>
</dbReference>
<dbReference type="Proteomes" id="UP000000226">
    <property type="component" value="Chromosome 9"/>
</dbReference>
<dbReference type="SMART" id="SM00512">
    <property type="entry name" value="Skp1"/>
    <property type="match status" value="1"/>
</dbReference>
<dbReference type="OMA" id="HERAKGE"/>
<evidence type="ECO:0000256" key="1">
    <source>
        <dbReference type="ARBA" id="ARBA00004906"/>
    </source>
</evidence>
<dbReference type="UniPathway" id="UPA00143"/>
<evidence type="ECO:0000256" key="3">
    <source>
        <dbReference type="ARBA" id="ARBA00022786"/>
    </source>
</evidence>
<evidence type="ECO:0000256" key="2">
    <source>
        <dbReference type="ARBA" id="ARBA00009993"/>
    </source>
</evidence>
<dbReference type="InterPro" id="IPR036296">
    <property type="entry name" value="SKP1-like_dim_sf"/>
</dbReference>
<dbReference type="EMBL" id="CM002296">
    <property type="protein sequence ID" value="ESW09704.1"/>
    <property type="molecule type" value="Genomic_DNA"/>
</dbReference>
<organism evidence="7 8">
    <name type="scientific">Phaseolus vulgaris</name>
    <name type="common">Kidney bean</name>
    <name type="synonym">French bean</name>
    <dbReference type="NCBI Taxonomy" id="3885"/>
    <lineage>
        <taxon>Eukaryota</taxon>
        <taxon>Viridiplantae</taxon>
        <taxon>Streptophyta</taxon>
        <taxon>Embryophyta</taxon>
        <taxon>Tracheophyta</taxon>
        <taxon>Spermatophyta</taxon>
        <taxon>Magnoliopsida</taxon>
        <taxon>eudicotyledons</taxon>
        <taxon>Gunneridae</taxon>
        <taxon>Pentapetalae</taxon>
        <taxon>rosids</taxon>
        <taxon>fabids</taxon>
        <taxon>Fabales</taxon>
        <taxon>Fabaceae</taxon>
        <taxon>Papilionoideae</taxon>
        <taxon>50 kb inversion clade</taxon>
        <taxon>NPAAA clade</taxon>
        <taxon>indigoferoid/millettioid clade</taxon>
        <taxon>Phaseoleae</taxon>
        <taxon>Phaseolus</taxon>
    </lineage>
</organism>
<dbReference type="InterPro" id="IPR011333">
    <property type="entry name" value="SKP1/BTB/POZ_sf"/>
</dbReference>
<dbReference type="InterPro" id="IPR016072">
    <property type="entry name" value="Skp1_comp_dimer"/>
</dbReference>
<proteinExistence type="inferred from homology"/>
<dbReference type="STRING" id="3885.V7AVW1"/>
<dbReference type="InterPro" id="IPR016897">
    <property type="entry name" value="SKP1"/>
</dbReference>
<feature type="domain" description="SKP1 component dimerisation" evidence="5">
    <location>
        <begin position="162"/>
        <end position="207"/>
    </location>
</feature>
<dbReference type="InterPro" id="IPR001232">
    <property type="entry name" value="SKP1-like"/>
</dbReference>
<evidence type="ECO:0000256" key="4">
    <source>
        <dbReference type="SAM" id="MobiDB-lite"/>
    </source>
</evidence>